<proteinExistence type="predicted"/>
<organism evidence="2 3">
    <name type="scientific">Zancudomyces culisetae</name>
    <name type="common">Gut fungus</name>
    <name type="synonym">Smittium culisetae</name>
    <dbReference type="NCBI Taxonomy" id="1213189"/>
    <lineage>
        <taxon>Eukaryota</taxon>
        <taxon>Fungi</taxon>
        <taxon>Fungi incertae sedis</taxon>
        <taxon>Zoopagomycota</taxon>
        <taxon>Kickxellomycotina</taxon>
        <taxon>Harpellomycetes</taxon>
        <taxon>Harpellales</taxon>
        <taxon>Legeriomycetaceae</taxon>
        <taxon>Zancudomyces</taxon>
    </lineage>
</organism>
<comment type="caution">
    <text evidence="2">The sequence shown here is derived from an EMBL/GenBank/DDBJ whole genome shotgun (WGS) entry which is preliminary data.</text>
</comment>
<feature type="signal peptide" evidence="1">
    <location>
        <begin position="1"/>
        <end position="20"/>
    </location>
</feature>
<dbReference type="EMBL" id="LSSK01000021">
    <property type="protein sequence ID" value="OMH86024.1"/>
    <property type="molecule type" value="Genomic_DNA"/>
</dbReference>
<protein>
    <submittedName>
        <fullName evidence="2">Uncharacterized protein</fullName>
    </submittedName>
</protein>
<reference evidence="3" key="1">
    <citation type="submission" date="2017-01" db="EMBL/GenBank/DDBJ databases">
        <authorList>
            <person name="Wang Y."/>
            <person name="White M."/>
            <person name="Kvist S."/>
            <person name="Moncalvo J.-M."/>
        </authorList>
    </citation>
    <scope>NUCLEOTIDE SEQUENCE [LARGE SCALE GENOMIC DNA]</scope>
    <source>
        <strain evidence="3">COL-18-3</strain>
    </source>
</reference>
<keyword evidence="3" id="KW-1185">Reference proteome</keyword>
<keyword evidence="1" id="KW-0732">Signal</keyword>
<evidence type="ECO:0000256" key="1">
    <source>
        <dbReference type="SAM" id="SignalP"/>
    </source>
</evidence>
<dbReference type="AlphaFoldDB" id="A0A1R1PYL2"/>
<sequence>MRVTTLAVIITAAILQAVLSATPGNIEIVTCIQQNCVIKNGVPVDEEGCVLKCLHGGPSITQTAEITQDINFGMATKLASCLMGCMVDKLSDADNSTCVYACLEMIQTMFVPPSESVTDSETQTNKRDIKSEEGVNASLLPTHASRTTSVQTAHVNSTSADADAVVSADAVISAKTLASSSSSKNVDYLFSDADITASANLQTLLVIMVLTCALVGLV</sequence>
<dbReference type="Proteomes" id="UP000188320">
    <property type="component" value="Unassembled WGS sequence"/>
</dbReference>
<evidence type="ECO:0000313" key="2">
    <source>
        <dbReference type="EMBL" id="OMH86024.1"/>
    </source>
</evidence>
<evidence type="ECO:0000313" key="3">
    <source>
        <dbReference type="Proteomes" id="UP000188320"/>
    </source>
</evidence>
<accession>A0A1R1PYL2</accession>
<gene>
    <name evidence="2" type="ORF">AX774_g405</name>
</gene>
<feature type="chain" id="PRO_5012435671" evidence="1">
    <location>
        <begin position="21"/>
        <end position="218"/>
    </location>
</feature>
<name>A0A1R1PYL2_ZANCU</name>